<dbReference type="InterPro" id="IPR026872">
    <property type="entry name" value="FTB"/>
</dbReference>
<dbReference type="InterPro" id="IPR045089">
    <property type="entry name" value="PGGT1B-like"/>
</dbReference>
<reference evidence="13" key="1">
    <citation type="submission" date="2015-03" db="EMBL/GenBank/DDBJ databases">
        <title>A transcriptome of Araucaria cunninghamii, an australian fine timber species.</title>
        <authorList>
            <person name="Jing Yi C.J.Y."/>
            <person name="Yin San L.Y.S."/>
            <person name="Abdul Karim S.S."/>
            <person name="Wan Azmi N.N."/>
            <person name="Hercus R.R."/>
            <person name="Croft L.L."/>
        </authorList>
    </citation>
    <scope>NUCLEOTIDE SEQUENCE</scope>
    <source>
        <strain evidence="13">MI0301</strain>
        <tissue evidence="13">Leaf</tissue>
    </source>
</reference>
<comment type="catalytic activity">
    <reaction evidence="9">
        <text>L-cysteinyl-[protein] + (2E,6E)-farnesyl diphosphate = S-(2E,6E)-farnesyl-L-cysteinyl-[protein] + diphosphate</text>
        <dbReference type="Rhea" id="RHEA:13345"/>
        <dbReference type="Rhea" id="RHEA-COMP:10131"/>
        <dbReference type="Rhea" id="RHEA-COMP:11535"/>
        <dbReference type="ChEBI" id="CHEBI:29950"/>
        <dbReference type="ChEBI" id="CHEBI:33019"/>
        <dbReference type="ChEBI" id="CHEBI:86019"/>
        <dbReference type="ChEBI" id="CHEBI:175763"/>
        <dbReference type="EC" id="2.5.1.58"/>
    </reaction>
</comment>
<keyword evidence="8 10" id="KW-0862">Zinc</keyword>
<dbReference type="InterPro" id="IPR008930">
    <property type="entry name" value="Terpenoid_cyclase/PrenylTrfase"/>
</dbReference>
<dbReference type="Gene3D" id="1.50.10.20">
    <property type="match status" value="1"/>
</dbReference>
<evidence type="ECO:0000259" key="12">
    <source>
        <dbReference type="Pfam" id="PF00432"/>
    </source>
</evidence>
<dbReference type="GO" id="GO:0004660">
    <property type="term" value="F:protein farnesyltransferase activity"/>
    <property type="evidence" value="ECO:0007669"/>
    <property type="project" value="UniProtKB-UniRule"/>
</dbReference>
<dbReference type="Pfam" id="PF00432">
    <property type="entry name" value="Prenyltrans"/>
    <property type="match status" value="1"/>
</dbReference>
<evidence type="ECO:0000256" key="11">
    <source>
        <dbReference type="SAM" id="MobiDB-lite"/>
    </source>
</evidence>
<dbReference type="CDD" id="cd02893">
    <property type="entry name" value="FTase"/>
    <property type="match status" value="1"/>
</dbReference>
<dbReference type="GO" id="GO:0005965">
    <property type="term" value="C:protein farnesyltransferase complex"/>
    <property type="evidence" value="ECO:0007669"/>
    <property type="project" value="UniProtKB-UniRule"/>
</dbReference>
<dbReference type="AlphaFoldDB" id="A0A0D6R6W0"/>
<evidence type="ECO:0000256" key="4">
    <source>
        <dbReference type="ARBA" id="ARBA00022602"/>
    </source>
</evidence>
<feature type="region of interest" description="Disordered" evidence="11">
    <location>
        <begin position="308"/>
        <end position="341"/>
    </location>
</feature>
<comment type="cofactor">
    <cofactor evidence="10">
        <name>Zn(2+)</name>
        <dbReference type="ChEBI" id="CHEBI:29105"/>
    </cofactor>
    <text evidence="10">Binds 1 zinc ion per subunit.</text>
</comment>
<evidence type="ECO:0000256" key="6">
    <source>
        <dbReference type="ARBA" id="ARBA00022723"/>
    </source>
</evidence>
<comment type="similarity">
    <text evidence="1 10">Belongs to the protein prenyltransferase subunit beta family.</text>
</comment>
<evidence type="ECO:0000256" key="3">
    <source>
        <dbReference type="ARBA" id="ARBA00015798"/>
    </source>
</evidence>
<keyword evidence="7" id="KW-0677">Repeat</keyword>
<accession>A0A0D6R6W0</accession>
<comment type="subunit">
    <text evidence="10">Heterodimer of FTA and FTB.</text>
</comment>
<name>A0A0D6R6W0_ARACU</name>
<comment type="function">
    <text evidence="10">Catalyzes the transfer of a farnesyl moiety from farnesyl diphosphate to a cysteine at the fourth position from the C-terminus of several proteins. The beta subunit is responsible for peptide-binding.</text>
</comment>
<dbReference type="GO" id="GO:0008270">
    <property type="term" value="F:zinc ion binding"/>
    <property type="evidence" value="ECO:0007669"/>
    <property type="project" value="UniProtKB-UniRule"/>
</dbReference>
<dbReference type="PANTHER" id="PTHR11774:SF6">
    <property type="entry name" value="PROTEIN FARNESYLTRANSFERASE SUBUNIT BETA"/>
    <property type="match status" value="1"/>
</dbReference>
<evidence type="ECO:0000256" key="2">
    <source>
        <dbReference type="ARBA" id="ARBA00012702"/>
    </source>
</evidence>
<keyword evidence="4 10" id="KW-0637">Prenyltransferase</keyword>
<keyword evidence="6 10" id="KW-0479">Metal-binding</keyword>
<evidence type="ECO:0000256" key="9">
    <source>
        <dbReference type="ARBA" id="ARBA00050225"/>
    </source>
</evidence>
<sequence>MAGVSSKSCSSQHLTSTQTEQLQVEQKVQEFFKALSADNHNVLLELWRDVHIDYLLRSIRHLGPSYSVLDANRPWLCYWILHSVVLLGEPIDGELRQRTVDFLSRCQDPNGGYGGGPGQMPHLATTYAAVNTLVTVGGEMALASINREKMLNFLFRMKDPSGAFRMHDAGEMDVRGCYTAISVASMLGILDPSLLYNLSNYIVSCQTYEGGIGGEPGAEAHGGYTFCGLAALILINEAHRLDLSSLLDWAVFRQGRVEGGFQGRTNKLVDGCYSFWQGGVFALIQRLSEVMLQQACMSYAKAGQMEIENNSSSRTESGKVKKSPSSKVTSSGGGRVVQGSNVQQLDATETDSFCEDSSSMLTAEKIFPVFDYFHKTSLSIGTVDEDSAASSKSSGGSSQSNDDYGLSFLEKDIQCGPLFNTHALQGYILLCAQVLEGGLRDKPGKSRDAYHTCYCLSGLSTAQYSWSPRIGTPPPPAAVLGPLTNLLESVHPLHNVLLERYYDAQEYISGLL</sequence>
<dbReference type="FunFam" id="1.50.10.20:FF:000017">
    <property type="entry name" value="Protein farnesyltransferase subunit beta"/>
    <property type="match status" value="1"/>
</dbReference>
<evidence type="ECO:0000256" key="7">
    <source>
        <dbReference type="ARBA" id="ARBA00022737"/>
    </source>
</evidence>
<dbReference type="InterPro" id="IPR001330">
    <property type="entry name" value="Prenyltrans"/>
</dbReference>
<organism evidence="13">
    <name type="scientific">Araucaria cunninghamii</name>
    <name type="common">Hoop pine</name>
    <name type="synonym">Moreton Bay pine</name>
    <dbReference type="NCBI Taxonomy" id="56994"/>
    <lineage>
        <taxon>Eukaryota</taxon>
        <taxon>Viridiplantae</taxon>
        <taxon>Streptophyta</taxon>
        <taxon>Embryophyta</taxon>
        <taxon>Tracheophyta</taxon>
        <taxon>Spermatophyta</taxon>
        <taxon>Pinopsida</taxon>
        <taxon>Pinidae</taxon>
        <taxon>Conifers II</taxon>
        <taxon>Araucariales</taxon>
        <taxon>Araucariaceae</taxon>
        <taxon>Araucaria</taxon>
    </lineage>
</organism>
<proteinExistence type="inferred from homology"/>
<dbReference type="EMBL" id="GCKF01032121">
    <property type="protein sequence ID" value="JAG97640.1"/>
    <property type="molecule type" value="Transcribed_RNA"/>
</dbReference>
<evidence type="ECO:0000256" key="1">
    <source>
        <dbReference type="ARBA" id="ARBA00010497"/>
    </source>
</evidence>
<feature type="domain" description="Prenyltransferase alpha-alpha toroid" evidence="12">
    <location>
        <begin position="47"/>
        <end position="496"/>
    </location>
</feature>
<evidence type="ECO:0000256" key="8">
    <source>
        <dbReference type="ARBA" id="ARBA00022833"/>
    </source>
</evidence>
<dbReference type="SUPFAM" id="SSF48239">
    <property type="entry name" value="Terpenoid cyclases/Protein prenyltransferases"/>
    <property type="match status" value="1"/>
</dbReference>
<evidence type="ECO:0000256" key="10">
    <source>
        <dbReference type="RuleBase" id="RU365056"/>
    </source>
</evidence>
<protein>
    <recommendedName>
        <fullName evidence="3 10">Protein farnesyltransferase subunit beta</fullName>
        <shortName evidence="10">FTase-beta</shortName>
        <ecNumber evidence="2 10">2.5.1.58</ecNumber>
    </recommendedName>
</protein>
<keyword evidence="5 10" id="KW-0808">Transferase</keyword>
<evidence type="ECO:0000256" key="5">
    <source>
        <dbReference type="ARBA" id="ARBA00022679"/>
    </source>
</evidence>
<evidence type="ECO:0000313" key="13">
    <source>
        <dbReference type="EMBL" id="JAG97640.1"/>
    </source>
</evidence>
<dbReference type="GO" id="GO:0097354">
    <property type="term" value="P:prenylation"/>
    <property type="evidence" value="ECO:0007669"/>
    <property type="project" value="UniProtKB-UniRule"/>
</dbReference>
<dbReference type="PANTHER" id="PTHR11774">
    <property type="entry name" value="GERANYLGERANYL TRANSFERASE TYPE BETA SUBUNIT"/>
    <property type="match status" value="1"/>
</dbReference>
<dbReference type="EC" id="2.5.1.58" evidence="2 10"/>